<dbReference type="GO" id="GO:0003677">
    <property type="term" value="F:DNA binding"/>
    <property type="evidence" value="ECO:0007669"/>
    <property type="project" value="UniProtKB-KW"/>
</dbReference>
<evidence type="ECO:0000313" key="1">
    <source>
        <dbReference type="EMBL" id="MDV6304229.1"/>
    </source>
</evidence>
<organism evidence="1 2">
    <name type="scientific">Rhodococcus cerastii</name>
    <dbReference type="NCBI Taxonomy" id="908616"/>
    <lineage>
        <taxon>Bacteria</taxon>
        <taxon>Bacillati</taxon>
        <taxon>Actinomycetota</taxon>
        <taxon>Actinomycetes</taxon>
        <taxon>Mycobacteriales</taxon>
        <taxon>Nocardiaceae</taxon>
        <taxon>Rhodococcus</taxon>
    </lineage>
</organism>
<comment type="caution">
    <text evidence="1">The sequence shown here is derived from an EMBL/GenBank/DDBJ whole genome shotgun (WGS) entry which is preliminary data.</text>
</comment>
<name>A0ABU4D3C9_9NOCA</name>
<keyword evidence="1" id="KW-0238">DNA-binding</keyword>
<dbReference type="RefSeq" id="WP_317533511.1">
    <property type="nucleotide sequence ID" value="NZ_JAWLKF010000009.1"/>
</dbReference>
<dbReference type="Pfam" id="PF04237">
    <property type="entry name" value="YjbR"/>
    <property type="match status" value="1"/>
</dbReference>
<evidence type="ECO:0000313" key="2">
    <source>
        <dbReference type="Proteomes" id="UP001186104"/>
    </source>
</evidence>
<sequence>MSHERTNWEAAVRRLCLALPETYEEQAWVGTRWRIRGRTFAHVLEILDGTPPAFAKAVGTDGPAHVLVFRSSGIELDALSARAGFFAPRWGPQIIGMLLDESVDRAELGELITESYCDRAPKKLIALLDRPQQ</sequence>
<dbReference type="SUPFAM" id="SSF142906">
    <property type="entry name" value="YjbR-like"/>
    <property type="match status" value="1"/>
</dbReference>
<dbReference type="EMBL" id="JAWLKF010000009">
    <property type="protein sequence ID" value="MDV6304229.1"/>
    <property type="molecule type" value="Genomic_DNA"/>
</dbReference>
<proteinExistence type="predicted"/>
<dbReference type="Proteomes" id="UP001186104">
    <property type="component" value="Unassembled WGS sequence"/>
</dbReference>
<protein>
    <submittedName>
        <fullName evidence="1">MmcQ/YjbR family DNA-binding protein</fullName>
    </submittedName>
</protein>
<keyword evidence="2" id="KW-1185">Reference proteome</keyword>
<accession>A0ABU4D3C9</accession>
<dbReference type="InterPro" id="IPR038056">
    <property type="entry name" value="YjbR-like_sf"/>
</dbReference>
<dbReference type="Gene3D" id="3.90.1150.30">
    <property type="match status" value="1"/>
</dbReference>
<dbReference type="InterPro" id="IPR058532">
    <property type="entry name" value="YjbR/MT2646/Rv2570-like"/>
</dbReference>
<gene>
    <name evidence="1" type="ORF">R3P93_16835</name>
</gene>
<reference evidence="1 2" key="1">
    <citation type="submission" date="2023-10" db="EMBL/GenBank/DDBJ databases">
        <title>Development of a sustainable strategy for remediation of hydrocarbon-contaminated territories based on the waste exchange concept.</title>
        <authorList>
            <person name="Krivoruchko A."/>
        </authorList>
    </citation>
    <scope>NUCLEOTIDE SEQUENCE [LARGE SCALE GENOMIC DNA]</scope>
    <source>
        <strain evidence="1 2">IEGM 1327</strain>
    </source>
</reference>